<sequence>MRLPILKSLSCTLLSLQAGRVLASLDTRISGSNSLAHAVREVSQCQPFKSSFLPQDISQSLDTQFVAISPSGSYSTGDNGLELFLDKPRGTITTKNGVNSMVGDGATVNSTFTLLHGKVTFTFSGPVVPGVVTAAILISDQHDEIDVELLGGDPSHWQTNVYASSPEDEQPLWGVFGEIEYYTHGGTVEDTHAYTIDWNDERIVWSVDGTAVRTIKKDQTEKHGALHFPSHAMRLQLGIWDASSPAGTAQWAKGPIDWSSAPSRMTATFKSVEVECPY</sequence>
<dbReference type="GeneID" id="63823380"/>
<dbReference type="InParanoid" id="A0A165EMK5"/>
<keyword evidence="6" id="KW-1185">Reference proteome</keyword>
<dbReference type="Pfam" id="PF00722">
    <property type="entry name" value="Glyco_hydro_16"/>
    <property type="match status" value="1"/>
</dbReference>
<name>A0A165EMK5_9APHY</name>
<evidence type="ECO:0000313" key="6">
    <source>
        <dbReference type="Proteomes" id="UP000076871"/>
    </source>
</evidence>
<feature type="signal peptide" evidence="3">
    <location>
        <begin position="1"/>
        <end position="23"/>
    </location>
</feature>
<dbReference type="EMBL" id="KV427619">
    <property type="protein sequence ID" value="KZT07376.1"/>
    <property type="molecule type" value="Genomic_DNA"/>
</dbReference>
<dbReference type="GO" id="GO:0005975">
    <property type="term" value="P:carbohydrate metabolic process"/>
    <property type="evidence" value="ECO:0007669"/>
    <property type="project" value="InterPro"/>
</dbReference>
<dbReference type="SUPFAM" id="SSF49899">
    <property type="entry name" value="Concanavalin A-like lectins/glucanases"/>
    <property type="match status" value="1"/>
</dbReference>
<evidence type="ECO:0000256" key="2">
    <source>
        <dbReference type="ARBA" id="ARBA00023295"/>
    </source>
</evidence>
<evidence type="ECO:0000313" key="5">
    <source>
        <dbReference type="EMBL" id="KZT07376.1"/>
    </source>
</evidence>
<dbReference type="InterPro" id="IPR044791">
    <property type="entry name" value="Beta-glucanase/XTH"/>
</dbReference>
<dbReference type="OrthoDB" id="4781at2759"/>
<dbReference type="PROSITE" id="PS51762">
    <property type="entry name" value="GH16_2"/>
    <property type="match status" value="1"/>
</dbReference>
<dbReference type="InterPro" id="IPR013320">
    <property type="entry name" value="ConA-like_dom_sf"/>
</dbReference>
<reference evidence="5 6" key="1">
    <citation type="journal article" date="2016" name="Mol. Biol. Evol.">
        <title>Comparative Genomics of Early-Diverging Mushroom-Forming Fungi Provides Insights into the Origins of Lignocellulose Decay Capabilities.</title>
        <authorList>
            <person name="Nagy L.G."/>
            <person name="Riley R."/>
            <person name="Tritt A."/>
            <person name="Adam C."/>
            <person name="Daum C."/>
            <person name="Floudas D."/>
            <person name="Sun H."/>
            <person name="Yadav J.S."/>
            <person name="Pangilinan J."/>
            <person name="Larsson K.H."/>
            <person name="Matsuura K."/>
            <person name="Barry K."/>
            <person name="Labutti K."/>
            <person name="Kuo R."/>
            <person name="Ohm R.A."/>
            <person name="Bhattacharya S.S."/>
            <person name="Shirouzu T."/>
            <person name="Yoshinaga Y."/>
            <person name="Martin F.M."/>
            <person name="Grigoriev I.V."/>
            <person name="Hibbett D.S."/>
        </authorList>
    </citation>
    <scope>NUCLEOTIDE SEQUENCE [LARGE SCALE GENOMIC DNA]</scope>
    <source>
        <strain evidence="5 6">93-53</strain>
    </source>
</reference>
<dbReference type="InterPro" id="IPR000757">
    <property type="entry name" value="Beta-glucanase-like"/>
</dbReference>
<dbReference type="GO" id="GO:0004553">
    <property type="term" value="F:hydrolase activity, hydrolyzing O-glycosyl compounds"/>
    <property type="evidence" value="ECO:0007669"/>
    <property type="project" value="InterPro"/>
</dbReference>
<proteinExistence type="predicted"/>
<dbReference type="AlphaFoldDB" id="A0A165EMK5"/>
<dbReference type="RefSeq" id="XP_040765116.1">
    <property type="nucleotide sequence ID" value="XM_040906351.1"/>
</dbReference>
<keyword evidence="1 5" id="KW-0378">Hydrolase</keyword>
<gene>
    <name evidence="5" type="ORF">LAESUDRAFT_698646</name>
</gene>
<dbReference type="STRING" id="1314785.A0A165EMK5"/>
<keyword evidence="3" id="KW-0732">Signal</keyword>
<dbReference type="Proteomes" id="UP000076871">
    <property type="component" value="Unassembled WGS sequence"/>
</dbReference>
<protein>
    <submittedName>
        <fullName evidence="5">Glycoside hydrolase family 16 protein</fullName>
    </submittedName>
</protein>
<dbReference type="Gene3D" id="2.60.120.200">
    <property type="match status" value="1"/>
</dbReference>
<organism evidence="5 6">
    <name type="scientific">Laetiporus sulphureus 93-53</name>
    <dbReference type="NCBI Taxonomy" id="1314785"/>
    <lineage>
        <taxon>Eukaryota</taxon>
        <taxon>Fungi</taxon>
        <taxon>Dikarya</taxon>
        <taxon>Basidiomycota</taxon>
        <taxon>Agaricomycotina</taxon>
        <taxon>Agaricomycetes</taxon>
        <taxon>Polyporales</taxon>
        <taxon>Laetiporus</taxon>
    </lineage>
</organism>
<accession>A0A165EMK5</accession>
<dbReference type="PANTHER" id="PTHR31062">
    <property type="entry name" value="XYLOGLUCAN ENDOTRANSGLUCOSYLASE/HYDROLASE PROTEIN 8-RELATED"/>
    <property type="match status" value="1"/>
</dbReference>
<feature type="domain" description="GH16" evidence="4">
    <location>
        <begin position="46"/>
        <end position="267"/>
    </location>
</feature>
<keyword evidence="2" id="KW-0326">Glycosidase</keyword>
<evidence type="ECO:0000259" key="4">
    <source>
        <dbReference type="PROSITE" id="PS51762"/>
    </source>
</evidence>
<evidence type="ECO:0000256" key="3">
    <source>
        <dbReference type="SAM" id="SignalP"/>
    </source>
</evidence>
<feature type="chain" id="PRO_5007857325" evidence="3">
    <location>
        <begin position="24"/>
        <end position="278"/>
    </location>
</feature>
<evidence type="ECO:0000256" key="1">
    <source>
        <dbReference type="ARBA" id="ARBA00022801"/>
    </source>
</evidence>